<protein>
    <submittedName>
        <fullName evidence="4">RPA_interact_N domain-containing protein</fullName>
    </submittedName>
</protein>
<gene>
    <name evidence="2" type="ORF">HNAJ_LOCUS5126</name>
</gene>
<reference evidence="4" key="1">
    <citation type="submission" date="2017-02" db="UniProtKB">
        <authorList>
            <consortium name="WormBaseParasite"/>
        </authorList>
    </citation>
    <scope>IDENTIFICATION</scope>
</reference>
<accession>A0A0R3TDI7</accession>
<evidence type="ECO:0000313" key="3">
    <source>
        <dbReference type="Proteomes" id="UP000278807"/>
    </source>
</evidence>
<reference evidence="2 3" key="2">
    <citation type="submission" date="2018-11" db="EMBL/GenBank/DDBJ databases">
        <authorList>
            <consortium name="Pathogen Informatics"/>
        </authorList>
    </citation>
    <scope>NUCLEOTIDE SEQUENCE [LARGE SCALE GENOMIC DNA]</scope>
</reference>
<dbReference type="Proteomes" id="UP000278807">
    <property type="component" value="Unassembled WGS sequence"/>
</dbReference>
<keyword evidence="3" id="KW-1185">Reference proteome</keyword>
<evidence type="ECO:0000313" key="4">
    <source>
        <dbReference type="WBParaSite" id="HNAJ_0000512601-mRNA-1"/>
    </source>
</evidence>
<sequence length="161" mass="17999">MAYLFSISPQDLFCINRDQQHQQPSSSPCTPPIYLHKDGVTGLVTRFSSSSCMFAETPLLQVPTRSPEKHSRARLPESWLSPDRWRRKKLCSWELERLQRLLEHSATGVSDDGVAVVAGGDIGGRVSSASTETTITTSSSREDLEERLSAQMAQRFSKMEL</sequence>
<feature type="region of interest" description="Disordered" evidence="1">
    <location>
        <begin position="123"/>
        <end position="147"/>
    </location>
</feature>
<dbReference type="OrthoDB" id="10595192at2759"/>
<organism evidence="4">
    <name type="scientific">Rodentolepis nana</name>
    <name type="common">Dwarf tapeworm</name>
    <name type="synonym">Hymenolepis nana</name>
    <dbReference type="NCBI Taxonomy" id="102285"/>
    <lineage>
        <taxon>Eukaryota</taxon>
        <taxon>Metazoa</taxon>
        <taxon>Spiralia</taxon>
        <taxon>Lophotrochozoa</taxon>
        <taxon>Platyhelminthes</taxon>
        <taxon>Cestoda</taxon>
        <taxon>Eucestoda</taxon>
        <taxon>Cyclophyllidea</taxon>
        <taxon>Hymenolepididae</taxon>
        <taxon>Rodentolepis</taxon>
    </lineage>
</organism>
<evidence type="ECO:0000256" key="1">
    <source>
        <dbReference type="SAM" id="MobiDB-lite"/>
    </source>
</evidence>
<proteinExistence type="predicted"/>
<name>A0A0R3TDI7_RODNA</name>
<evidence type="ECO:0000313" key="2">
    <source>
        <dbReference type="EMBL" id="VDO00986.1"/>
    </source>
</evidence>
<dbReference type="EMBL" id="UZAE01004087">
    <property type="protein sequence ID" value="VDO00986.1"/>
    <property type="molecule type" value="Genomic_DNA"/>
</dbReference>
<dbReference type="STRING" id="102285.A0A0R3TDI7"/>
<dbReference type="AlphaFoldDB" id="A0A0R3TDI7"/>
<dbReference type="WBParaSite" id="HNAJ_0000512601-mRNA-1">
    <property type="protein sequence ID" value="HNAJ_0000512601-mRNA-1"/>
    <property type="gene ID" value="HNAJ_0000512601"/>
</dbReference>
<feature type="compositionally biased region" description="Low complexity" evidence="1">
    <location>
        <begin position="123"/>
        <end position="139"/>
    </location>
</feature>